<evidence type="ECO:0000259" key="12">
    <source>
        <dbReference type="Pfam" id="PF01435"/>
    </source>
</evidence>
<dbReference type="PANTHER" id="PTHR43221">
    <property type="entry name" value="PROTEASE HTPX"/>
    <property type="match status" value="1"/>
</dbReference>
<dbReference type="HOGENOM" id="CLU_042266_4_0_2"/>
<sequence length="320" mass="35102">MKGASTWKLKLRLWIVTVALFALLYVIVMLISSYFGFGGPLAFTVLAFIIVFAQYMLGPKIVESTMRVNYVSEAEAPRLHAMVEDLAIKANIPKPRVGIAEIGIPNAFAFGKTKKDGRICVTRGILKLLDDEELEAVLGHEMSHIRHSDMIVMTLISVVPLICYYIFISTLFSSGERNSGGAIIGIAALGAYLAGQLLVLFVSRVREYYADQGSVELGCKPHKLASALYKLVYGSAAANKDELKKVEGLKAFFVNDVSDASNEIKDLRQIDVNLDGVITEDELAELKYTPAKIGTGAKVMEILSTHPNMVKRVKRLAELS</sequence>
<comment type="cofactor">
    <cofactor evidence="11">
        <name>Zn(2+)</name>
        <dbReference type="ChEBI" id="CHEBI:29105"/>
    </cofactor>
    <text evidence="11">Binds 1 zinc ion per subunit.</text>
</comment>
<evidence type="ECO:0000256" key="5">
    <source>
        <dbReference type="ARBA" id="ARBA00022723"/>
    </source>
</evidence>
<dbReference type="OrthoDB" id="28389at2157"/>
<dbReference type="Proteomes" id="UP000009231">
    <property type="component" value="Chromosome"/>
</dbReference>
<dbReference type="EC" id="3.4.24.-" evidence="11"/>
<dbReference type="InterPro" id="IPR050083">
    <property type="entry name" value="HtpX_protease"/>
</dbReference>
<evidence type="ECO:0000256" key="6">
    <source>
        <dbReference type="ARBA" id="ARBA00022801"/>
    </source>
</evidence>
<dbReference type="Gene3D" id="3.30.2010.10">
    <property type="entry name" value="Metalloproteases ('zincins'), catalytic domain"/>
    <property type="match status" value="1"/>
</dbReference>
<dbReference type="KEGG" id="mew:MSWAN_1725"/>
<reference evidence="13 14" key="1">
    <citation type="journal article" date="2014" name="Int. J. Syst. Evol. Microbiol.">
        <title>Methanobacterium paludis sp. nov. and a novel strain of Methanobacterium lacus isolated from northern peatlands.</title>
        <authorList>
            <person name="Cadillo-Quiroz H."/>
            <person name="Brauer S.L."/>
            <person name="Goodson N."/>
            <person name="Yavitt J.B."/>
            <person name="Zinder S.H."/>
        </authorList>
    </citation>
    <scope>NUCLEOTIDE SEQUENCE [LARGE SCALE GENOMIC DNA]</scope>
    <source>
        <strain evidence="14">DSM 25820 / JCM 18151 / SWAN1</strain>
    </source>
</reference>
<feature type="transmembrane region" description="Helical" evidence="11">
    <location>
        <begin position="180"/>
        <end position="202"/>
    </location>
</feature>
<keyword evidence="9 11" id="KW-0482">Metalloprotease</keyword>
<dbReference type="GeneID" id="10669235"/>
<dbReference type="InterPro" id="IPR022919">
    <property type="entry name" value="Pept_M48_protease_HtpX"/>
</dbReference>
<feature type="transmembrane region" description="Helical" evidence="11">
    <location>
        <begin position="12"/>
        <end position="31"/>
    </location>
</feature>
<keyword evidence="10 11" id="KW-0472">Membrane</keyword>
<feature type="binding site" evidence="11">
    <location>
        <position position="144"/>
    </location>
    <ligand>
        <name>Zn(2+)</name>
        <dbReference type="ChEBI" id="CHEBI:29105"/>
        <note>catalytic</note>
    </ligand>
</feature>
<dbReference type="GO" id="GO:0005886">
    <property type="term" value="C:plasma membrane"/>
    <property type="evidence" value="ECO:0007669"/>
    <property type="project" value="UniProtKB-SubCell"/>
</dbReference>
<gene>
    <name evidence="11" type="primary">htpX</name>
    <name evidence="13" type="ordered locus">MSWAN_1725</name>
</gene>
<evidence type="ECO:0000256" key="10">
    <source>
        <dbReference type="ARBA" id="ARBA00023136"/>
    </source>
</evidence>
<feature type="domain" description="Peptidase M48" evidence="12">
    <location>
        <begin position="74"/>
        <end position="318"/>
    </location>
</feature>
<keyword evidence="6 11" id="KW-0378">Hydrolase</keyword>
<protein>
    <recommendedName>
        <fullName evidence="11">Protease HtpX homolog</fullName>
        <ecNumber evidence="11">3.4.24.-</ecNumber>
    </recommendedName>
</protein>
<evidence type="ECO:0000256" key="7">
    <source>
        <dbReference type="ARBA" id="ARBA00022833"/>
    </source>
</evidence>
<keyword evidence="8 11" id="KW-1133">Transmembrane helix</keyword>
<dbReference type="GO" id="GO:0008270">
    <property type="term" value="F:zinc ion binding"/>
    <property type="evidence" value="ECO:0007669"/>
    <property type="project" value="UniProtKB-UniRule"/>
</dbReference>
<evidence type="ECO:0000256" key="11">
    <source>
        <dbReference type="HAMAP-Rule" id="MF_00188"/>
    </source>
</evidence>
<comment type="subcellular location">
    <subcellularLocation>
        <location evidence="11">Cell membrane</location>
        <topology evidence="11">Multi-pass membrane protein</topology>
    </subcellularLocation>
</comment>
<evidence type="ECO:0000313" key="14">
    <source>
        <dbReference type="Proteomes" id="UP000009231"/>
    </source>
</evidence>
<keyword evidence="4 11" id="KW-0812">Transmembrane</keyword>
<dbReference type="RefSeq" id="WP_013826235.1">
    <property type="nucleotide sequence ID" value="NC_015574.1"/>
</dbReference>
<evidence type="ECO:0000256" key="8">
    <source>
        <dbReference type="ARBA" id="ARBA00022989"/>
    </source>
</evidence>
<feature type="binding site" evidence="11">
    <location>
        <position position="207"/>
    </location>
    <ligand>
        <name>Zn(2+)</name>
        <dbReference type="ChEBI" id="CHEBI:29105"/>
        <note>catalytic</note>
    </ligand>
</feature>
<feature type="transmembrane region" description="Helical" evidence="11">
    <location>
        <begin position="37"/>
        <end position="57"/>
    </location>
</feature>
<dbReference type="GO" id="GO:0004222">
    <property type="term" value="F:metalloendopeptidase activity"/>
    <property type="evidence" value="ECO:0007669"/>
    <property type="project" value="UniProtKB-UniRule"/>
</dbReference>
<keyword evidence="7 11" id="KW-0862">Zinc</keyword>
<feature type="transmembrane region" description="Helical" evidence="11">
    <location>
        <begin position="150"/>
        <end position="168"/>
    </location>
</feature>
<comment type="similarity">
    <text evidence="1 11">Belongs to the peptidase M48B family.</text>
</comment>
<accession>F6D3E4</accession>
<evidence type="ECO:0000256" key="4">
    <source>
        <dbReference type="ARBA" id="ARBA00022692"/>
    </source>
</evidence>
<evidence type="ECO:0000256" key="2">
    <source>
        <dbReference type="ARBA" id="ARBA00022475"/>
    </source>
</evidence>
<evidence type="ECO:0000313" key="13">
    <source>
        <dbReference type="EMBL" id="AEG18736.1"/>
    </source>
</evidence>
<evidence type="ECO:0000256" key="9">
    <source>
        <dbReference type="ARBA" id="ARBA00023049"/>
    </source>
</evidence>
<dbReference type="CDD" id="cd07338">
    <property type="entry name" value="M48B_HtpX_like"/>
    <property type="match status" value="1"/>
</dbReference>
<keyword evidence="5 11" id="KW-0479">Metal-binding</keyword>
<feature type="binding site" evidence="11">
    <location>
        <position position="140"/>
    </location>
    <ligand>
        <name>Zn(2+)</name>
        <dbReference type="ChEBI" id="CHEBI:29105"/>
        <note>catalytic</note>
    </ligand>
</feature>
<dbReference type="STRING" id="868131.MSWAN_1725"/>
<name>F6D3E4_METPW</name>
<keyword evidence="2 11" id="KW-1003">Cell membrane</keyword>
<keyword evidence="3 11" id="KW-0645">Protease</keyword>
<organism evidence="13 14">
    <name type="scientific">Methanobacterium paludis (strain DSM 25820 / JCM 18151 / SWAN1)</name>
    <dbReference type="NCBI Taxonomy" id="868131"/>
    <lineage>
        <taxon>Archaea</taxon>
        <taxon>Methanobacteriati</taxon>
        <taxon>Methanobacteriota</taxon>
        <taxon>Methanomada group</taxon>
        <taxon>Methanobacteria</taxon>
        <taxon>Methanobacteriales</taxon>
        <taxon>Methanobacteriaceae</taxon>
        <taxon>Methanobacterium</taxon>
    </lineage>
</organism>
<dbReference type="GO" id="GO:0006508">
    <property type="term" value="P:proteolysis"/>
    <property type="evidence" value="ECO:0007669"/>
    <property type="project" value="UniProtKB-KW"/>
</dbReference>
<proteinExistence type="inferred from homology"/>
<keyword evidence="14" id="KW-1185">Reference proteome</keyword>
<dbReference type="EMBL" id="CP002772">
    <property type="protein sequence ID" value="AEG18736.1"/>
    <property type="molecule type" value="Genomic_DNA"/>
</dbReference>
<feature type="active site" evidence="11">
    <location>
        <position position="141"/>
    </location>
</feature>
<dbReference type="Pfam" id="PF01435">
    <property type="entry name" value="Peptidase_M48"/>
    <property type="match status" value="1"/>
</dbReference>
<dbReference type="HAMAP" id="MF_00188">
    <property type="entry name" value="Pept_M48_protease_HtpX"/>
    <property type="match status" value="1"/>
</dbReference>
<dbReference type="AlphaFoldDB" id="F6D3E4"/>
<evidence type="ECO:0000256" key="1">
    <source>
        <dbReference type="ARBA" id="ARBA00009779"/>
    </source>
</evidence>
<evidence type="ECO:0000256" key="3">
    <source>
        <dbReference type="ARBA" id="ARBA00022670"/>
    </source>
</evidence>
<dbReference type="eggNOG" id="arCOG01331">
    <property type="taxonomic scope" value="Archaea"/>
</dbReference>
<dbReference type="PANTHER" id="PTHR43221:SF2">
    <property type="entry name" value="PROTEASE HTPX HOMOLOG"/>
    <property type="match status" value="1"/>
</dbReference>
<dbReference type="InterPro" id="IPR001915">
    <property type="entry name" value="Peptidase_M48"/>
</dbReference>